<feature type="domain" description="Tripartite ATP-independent periplasmic transporters DctQ component" evidence="11">
    <location>
        <begin position="32"/>
        <end position="161"/>
    </location>
</feature>
<dbReference type="Proteomes" id="UP000196878">
    <property type="component" value="Unassembled WGS sequence"/>
</dbReference>
<dbReference type="InterPro" id="IPR007387">
    <property type="entry name" value="TRAP_DctQ"/>
</dbReference>
<comment type="function">
    <text evidence="9">Part of the tripartite ATP-independent periplasmic (TRAP) transport system.</text>
</comment>
<name>A0A212AEF5_9RHOB</name>
<evidence type="ECO:0000256" key="2">
    <source>
        <dbReference type="ARBA" id="ARBA00022448"/>
    </source>
</evidence>
<dbReference type="PANTHER" id="PTHR35011">
    <property type="entry name" value="2,3-DIKETO-L-GULONATE TRAP TRANSPORTER SMALL PERMEASE PROTEIN YIAM"/>
    <property type="match status" value="1"/>
</dbReference>
<evidence type="ECO:0000256" key="1">
    <source>
        <dbReference type="ARBA" id="ARBA00004429"/>
    </source>
</evidence>
<reference evidence="12 13" key="1">
    <citation type="submission" date="2016-12" db="EMBL/GenBank/DDBJ databases">
        <title>Comparison of Traditional DNA-DNA Hybridization with In Silico Genomic Analysis.</title>
        <authorList>
            <person name="Nicholson A.C."/>
            <person name="Humrighouse B.W."/>
            <person name="Graziano J."/>
            <person name="Lasker B."/>
            <person name="Whitney A.M."/>
            <person name="Mcquiston J.R."/>
        </authorList>
    </citation>
    <scope>NUCLEOTIDE SEQUENCE [LARGE SCALE GENOMIC DNA]</scope>
    <source>
        <strain evidence="12 13">H2240</strain>
    </source>
</reference>
<dbReference type="GO" id="GO:0005886">
    <property type="term" value="C:plasma membrane"/>
    <property type="evidence" value="ECO:0007669"/>
    <property type="project" value="UniProtKB-SubCell"/>
</dbReference>
<evidence type="ECO:0000256" key="10">
    <source>
        <dbReference type="SAM" id="MobiDB-lite"/>
    </source>
</evidence>
<dbReference type="EMBL" id="NIPW01000007">
    <property type="protein sequence ID" value="OWJ79638.1"/>
    <property type="molecule type" value="Genomic_DNA"/>
</dbReference>
<feature type="transmembrane region" description="Helical" evidence="9">
    <location>
        <begin position="52"/>
        <end position="71"/>
    </location>
</feature>
<evidence type="ECO:0000256" key="4">
    <source>
        <dbReference type="ARBA" id="ARBA00022519"/>
    </source>
</evidence>
<evidence type="ECO:0000313" key="12">
    <source>
        <dbReference type="EMBL" id="OWJ79638.1"/>
    </source>
</evidence>
<evidence type="ECO:0000256" key="7">
    <source>
        <dbReference type="ARBA" id="ARBA00023136"/>
    </source>
</evidence>
<dbReference type="GO" id="GO:0022857">
    <property type="term" value="F:transmembrane transporter activity"/>
    <property type="evidence" value="ECO:0007669"/>
    <property type="project" value="UniProtKB-UniRule"/>
</dbReference>
<evidence type="ECO:0000256" key="9">
    <source>
        <dbReference type="RuleBase" id="RU369079"/>
    </source>
</evidence>
<keyword evidence="3" id="KW-1003">Cell membrane</keyword>
<dbReference type="RefSeq" id="WP_088214431.1">
    <property type="nucleotide sequence ID" value="NZ_NIPW01000007.1"/>
</dbReference>
<comment type="caution">
    <text evidence="12">The sequence shown here is derived from an EMBL/GenBank/DDBJ whole genome shotgun (WGS) entry which is preliminary data.</text>
</comment>
<evidence type="ECO:0000256" key="3">
    <source>
        <dbReference type="ARBA" id="ARBA00022475"/>
    </source>
</evidence>
<comment type="similarity">
    <text evidence="8 9">Belongs to the TRAP transporter small permease family.</text>
</comment>
<keyword evidence="4 9" id="KW-0997">Cell inner membrane</keyword>
<evidence type="ECO:0000313" key="13">
    <source>
        <dbReference type="Proteomes" id="UP000196878"/>
    </source>
</evidence>
<organism evidence="12 13">
    <name type="scientific">Haematobacter genomosp. 1</name>
    <dbReference type="NCBI Taxonomy" id="366618"/>
    <lineage>
        <taxon>Bacteria</taxon>
        <taxon>Pseudomonadati</taxon>
        <taxon>Pseudomonadota</taxon>
        <taxon>Alphaproteobacteria</taxon>
        <taxon>Rhodobacterales</taxon>
        <taxon>Paracoccaceae</taxon>
        <taxon>Haematobacter</taxon>
    </lineage>
</organism>
<keyword evidence="6 9" id="KW-1133">Transmembrane helix</keyword>
<comment type="subunit">
    <text evidence="9">The complex comprises the extracytoplasmic solute receptor protein and the two transmembrane proteins.</text>
</comment>
<accession>A0A212AEF5</accession>
<sequence length="191" mass="21118">MERTAKPDWPDAILKGAERVLVALSGLSIAAIMLVVVADVTMRYVVSQPLGWSYDLIGSYLMVCVFFFALPDTLTHHSHIAIDIFNPRLPRWFMHLGLAVGYAFSALLVALIAWQGWLRFEGSYAAGDQISATVPWPTWPAYLMVAIGSAFFTLRCLHRTVMHMASMLTGRELADMPPPPETAAIDGEHAE</sequence>
<feature type="transmembrane region" description="Helical" evidence="9">
    <location>
        <begin position="20"/>
        <end position="46"/>
    </location>
</feature>
<evidence type="ECO:0000256" key="6">
    <source>
        <dbReference type="ARBA" id="ARBA00022989"/>
    </source>
</evidence>
<keyword evidence="5 9" id="KW-0812">Transmembrane</keyword>
<feature type="region of interest" description="Disordered" evidence="10">
    <location>
        <begin position="172"/>
        <end position="191"/>
    </location>
</feature>
<protein>
    <recommendedName>
        <fullName evidence="9">TRAP transporter small permease protein</fullName>
    </recommendedName>
</protein>
<feature type="transmembrane region" description="Helical" evidence="9">
    <location>
        <begin position="92"/>
        <end position="114"/>
    </location>
</feature>
<evidence type="ECO:0000256" key="8">
    <source>
        <dbReference type="ARBA" id="ARBA00038436"/>
    </source>
</evidence>
<dbReference type="Pfam" id="PF04290">
    <property type="entry name" value="DctQ"/>
    <property type="match status" value="1"/>
</dbReference>
<evidence type="ECO:0000259" key="11">
    <source>
        <dbReference type="Pfam" id="PF04290"/>
    </source>
</evidence>
<keyword evidence="2 9" id="KW-0813">Transport</keyword>
<keyword evidence="7 9" id="KW-0472">Membrane</keyword>
<dbReference type="GO" id="GO:0015740">
    <property type="term" value="P:C4-dicarboxylate transport"/>
    <property type="evidence" value="ECO:0007669"/>
    <property type="project" value="TreeGrafter"/>
</dbReference>
<gene>
    <name evidence="12" type="ORF">CDV49_04800</name>
</gene>
<dbReference type="OrthoDB" id="4250245at2"/>
<dbReference type="PANTHER" id="PTHR35011:SF10">
    <property type="entry name" value="TRAP TRANSPORTER SMALL PERMEASE PROTEIN"/>
    <property type="match status" value="1"/>
</dbReference>
<keyword evidence="13" id="KW-1185">Reference proteome</keyword>
<dbReference type="AlphaFoldDB" id="A0A212AEF5"/>
<proteinExistence type="inferred from homology"/>
<comment type="subcellular location">
    <subcellularLocation>
        <location evidence="1 9">Cell inner membrane</location>
        <topology evidence="1 9">Multi-pass membrane protein</topology>
    </subcellularLocation>
</comment>
<feature type="transmembrane region" description="Helical" evidence="9">
    <location>
        <begin position="139"/>
        <end position="157"/>
    </location>
</feature>
<dbReference type="InterPro" id="IPR055348">
    <property type="entry name" value="DctQ"/>
</dbReference>
<evidence type="ECO:0000256" key="5">
    <source>
        <dbReference type="ARBA" id="ARBA00022692"/>
    </source>
</evidence>